<dbReference type="InterPro" id="IPR046373">
    <property type="entry name" value="Acyl-CoA_Oxase/DH_mid-dom_sf"/>
</dbReference>
<dbReference type="PROSITE" id="PS00072">
    <property type="entry name" value="ACYL_COA_DH_1"/>
    <property type="match status" value="1"/>
</dbReference>
<reference evidence="7" key="5">
    <citation type="journal article" date="2004" name="J. Bacteriol.">
        <title>A cytochrome P450 involved in the metabolism of abietane diterpenoids by Pseudomonas abietaniphila BKME-9.</title>
        <authorList>
            <person name="Smith D.J."/>
            <person name="Martin V.J."/>
            <person name="Mohn W.W."/>
        </authorList>
    </citation>
    <scope>NUCLEOTIDE SEQUENCE</scope>
    <source>
        <strain evidence="7">BKME-9</strain>
    </source>
</reference>
<keyword evidence="3" id="KW-0274">FAD</keyword>
<keyword evidence="4" id="KW-0560">Oxidoreductase</keyword>
<evidence type="ECO:0000256" key="4">
    <source>
        <dbReference type="ARBA" id="ARBA00023002"/>
    </source>
</evidence>
<dbReference type="SUPFAM" id="SSF56645">
    <property type="entry name" value="Acyl-CoA dehydrogenase NM domain-like"/>
    <property type="match status" value="1"/>
</dbReference>
<organism evidence="7">
    <name type="scientific">Pseudomonas abietaniphila</name>
    <dbReference type="NCBI Taxonomy" id="89065"/>
    <lineage>
        <taxon>Bacteria</taxon>
        <taxon>Pseudomonadati</taxon>
        <taxon>Pseudomonadota</taxon>
        <taxon>Gammaproteobacteria</taxon>
        <taxon>Pseudomonadales</taxon>
        <taxon>Pseudomonadaceae</taxon>
        <taxon>Pseudomonas</taxon>
    </lineage>
</organism>
<reference evidence="7" key="3">
    <citation type="journal article" date="2000" name="J. Bacteriol.">
        <title>Genetic investigation of the catabolic pathway for degradation of abietane diterpenoids by Pseudomonas abietaniphila BKME-9.</title>
        <authorList>
            <person name="Martin V.J."/>
            <person name="Mohn W.W."/>
        </authorList>
    </citation>
    <scope>NUCLEOTIDE SEQUENCE</scope>
    <source>
        <strain evidence="7">BKME-9</strain>
    </source>
</reference>
<accession>Q7BRK1</accession>
<name>Q7BRK1_9PSED</name>
<dbReference type="GO" id="GO:0050660">
    <property type="term" value="F:flavin adenine dinucleotide binding"/>
    <property type="evidence" value="ECO:0007669"/>
    <property type="project" value="InterPro"/>
</dbReference>
<reference evidence="7" key="1">
    <citation type="journal article" date="1999" name="J. Bacteriol.">
        <title>A novel aromatic-ring-hydroxylating dioxygenase from the diterpenoid-degrading bacterium Pseudomonas abietaniphila BKME-9.</title>
        <authorList>
            <person name="Martin V.J."/>
            <person name="Mohn W.W."/>
        </authorList>
    </citation>
    <scope>NUCLEOTIDE SEQUENCE</scope>
    <source>
        <strain evidence="7">BKME-9</strain>
    </source>
</reference>
<protein>
    <recommendedName>
        <fullName evidence="8">Acyl-CoA dehydrogenase</fullName>
    </recommendedName>
</protein>
<reference evidence="7" key="2">
    <citation type="journal article" date="1999" name="Syst. Appl. Microbiol.">
        <title>Physiological and phylogenetic diversity of bacteria growing on resin acids.</title>
        <authorList>
            <person name="Mohn W.W."/>
            <person name="Wilson A.E."/>
            <person name="Bicho P."/>
            <person name="Moore E.R."/>
        </authorList>
    </citation>
    <scope>NUCLEOTIDE SEQUENCE</scope>
    <source>
        <strain evidence="7">BKME-9</strain>
    </source>
</reference>
<evidence type="ECO:0000256" key="2">
    <source>
        <dbReference type="ARBA" id="ARBA00022630"/>
    </source>
</evidence>
<dbReference type="GO" id="GO:0003995">
    <property type="term" value="F:acyl-CoA dehydrogenase activity"/>
    <property type="evidence" value="ECO:0007669"/>
    <property type="project" value="InterPro"/>
</dbReference>
<dbReference type="EMBL" id="AF119621">
    <property type="protein sequence ID" value="AAR83736.1"/>
    <property type="molecule type" value="Genomic_DNA"/>
</dbReference>
<dbReference type="InterPro" id="IPR013786">
    <property type="entry name" value="AcylCoA_DH/ox_N"/>
</dbReference>
<dbReference type="InterPro" id="IPR009100">
    <property type="entry name" value="AcylCoA_DH/oxidase_NM_dom_sf"/>
</dbReference>
<feature type="domain" description="Acyl-CoA dehydrogenase/oxidase N-terminal" evidence="6">
    <location>
        <begin position="29"/>
        <end position="141"/>
    </location>
</feature>
<dbReference type="InterPro" id="IPR006091">
    <property type="entry name" value="Acyl-CoA_Oxase/DH_mid-dom"/>
</dbReference>
<dbReference type="Gene3D" id="2.40.110.10">
    <property type="entry name" value="Butyryl-CoA Dehydrogenase, subunit A, domain 2"/>
    <property type="match status" value="1"/>
</dbReference>
<feature type="domain" description="Acyl-CoA oxidase/dehydrogenase middle" evidence="5">
    <location>
        <begin position="145"/>
        <end position="240"/>
    </location>
</feature>
<dbReference type="PANTHER" id="PTHR43292">
    <property type="entry name" value="ACYL-COA DEHYDROGENASE"/>
    <property type="match status" value="1"/>
</dbReference>
<proteinExistence type="predicted"/>
<dbReference type="Pfam" id="PF02770">
    <property type="entry name" value="Acyl-CoA_dh_M"/>
    <property type="match status" value="1"/>
</dbReference>
<evidence type="ECO:0000256" key="3">
    <source>
        <dbReference type="ARBA" id="ARBA00022827"/>
    </source>
</evidence>
<dbReference type="InterPro" id="IPR052161">
    <property type="entry name" value="Mycobact_Acyl-CoA_DH"/>
</dbReference>
<reference evidence="7" key="4">
    <citation type="submission" date="2003-12" db="EMBL/GenBank/DDBJ databases">
        <authorList>
            <person name="Smith D.J."/>
            <person name="Mohn W.W."/>
        </authorList>
    </citation>
    <scope>NUCLEOTIDE SEQUENCE</scope>
    <source>
        <strain evidence="7">BKME-9</strain>
    </source>
</reference>
<keyword evidence="2" id="KW-0285">Flavoprotein</keyword>
<dbReference type="GO" id="GO:0005886">
    <property type="term" value="C:plasma membrane"/>
    <property type="evidence" value="ECO:0007669"/>
    <property type="project" value="TreeGrafter"/>
</dbReference>
<evidence type="ECO:0000259" key="5">
    <source>
        <dbReference type="Pfam" id="PF02770"/>
    </source>
</evidence>
<comment type="cofactor">
    <cofactor evidence="1">
        <name>FAD</name>
        <dbReference type="ChEBI" id="CHEBI:57692"/>
    </cofactor>
</comment>
<dbReference type="Gene3D" id="1.20.140.10">
    <property type="entry name" value="Butyryl-CoA Dehydrogenase, subunit A, domain 3"/>
    <property type="match status" value="1"/>
</dbReference>
<sequence length="398" mass="43330">MRMILPLLHVQSSRAFMAINEFTYSGIPAEAEALRAEVREFLAHTLADYPPALRAQSWMGFDASFSKALGAKGWLGMALPREYGGTQAGFFARYVVSEELLAAGAPVSAHWIADRQSGPLINKFGTHAQRDRYSPAICRGESYFCIGMSEPGSGSDLASIRSTAVRDGEGWRVNGQKVWTTNAHHSHYMIALLRTGDKQTARHEGMSQFIVDLRLPGITVRPIRDLAGGEHFNEVFFDDVYLADDALIGSEGKGWEQVTAELAFERSGPERFLSSMALIKTMIDAIGTQPDALQAAEVGRLAARLATLRNMSLAVTAQLASGGQPAWAASCVKDLGNAFEQDIPELAQRLLDIEPRQHGGSDHAQVLAYLTQMAPSFSLRGGTREILRGIIARGLGLR</sequence>
<dbReference type="InterPro" id="IPR006089">
    <property type="entry name" value="Acyl-CoA_DH_CS"/>
</dbReference>
<dbReference type="Pfam" id="PF02771">
    <property type="entry name" value="Acyl-CoA_dh_N"/>
    <property type="match status" value="1"/>
</dbReference>
<dbReference type="PANTHER" id="PTHR43292:SF4">
    <property type="entry name" value="ACYL-COA DEHYDROGENASE FADE34"/>
    <property type="match status" value="1"/>
</dbReference>
<dbReference type="AlphaFoldDB" id="Q7BRK1"/>
<dbReference type="Gene3D" id="1.10.540.10">
    <property type="entry name" value="Acyl-CoA dehydrogenase/oxidase, N-terminal domain"/>
    <property type="match status" value="1"/>
</dbReference>
<evidence type="ECO:0000256" key="1">
    <source>
        <dbReference type="ARBA" id="ARBA00001974"/>
    </source>
</evidence>
<evidence type="ECO:0008006" key="8">
    <source>
        <dbReference type="Google" id="ProtNLM"/>
    </source>
</evidence>
<dbReference type="InterPro" id="IPR037069">
    <property type="entry name" value="AcylCoA_DH/ox_N_sf"/>
</dbReference>
<dbReference type="FunFam" id="2.40.110.10:FF:000011">
    <property type="entry name" value="Acyl-CoA dehydrogenase FadE34"/>
    <property type="match status" value="1"/>
</dbReference>
<evidence type="ECO:0000259" key="6">
    <source>
        <dbReference type="Pfam" id="PF02771"/>
    </source>
</evidence>
<evidence type="ECO:0000313" key="7">
    <source>
        <dbReference type="EMBL" id="AAR83736.1"/>
    </source>
</evidence>